<dbReference type="Pfam" id="PF01844">
    <property type="entry name" value="HNH"/>
    <property type="match status" value="1"/>
</dbReference>
<name>A0A873WE52_9CAUD</name>
<reference evidence="3" key="1">
    <citation type="submission" date="2020-07" db="EMBL/GenBank/DDBJ databases">
        <title>Complete genome sequence of Streptomyces phage Shaeky.</title>
        <authorList>
            <person name="Shodrock S.L."/>
            <person name="Higbee T."/>
            <person name="Clark J.D."/>
            <person name="Hernandez I."/>
            <person name="Liu M."/>
            <person name="Burrowes B."/>
        </authorList>
    </citation>
    <scope>NUCLEOTIDE SEQUENCE</scope>
</reference>
<gene>
    <name evidence="3" type="ORF">CPT_Shaeky_088</name>
</gene>
<dbReference type="GO" id="GO:0004519">
    <property type="term" value="F:endonuclease activity"/>
    <property type="evidence" value="ECO:0007669"/>
    <property type="project" value="UniProtKB-KW"/>
</dbReference>
<proteinExistence type="predicted"/>
<keyword evidence="3" id="KW-0540">Nuclease</keyword>
<dbReference type="GO" id="GO:0008270">
    <property type="term" value="F:zinc ion binding"/>
    <property type="evidence" value="ECO:0007669"/>
    <property type="project" value="InterPro"/>
</dbReference>
<evidence type="ECO:0000259" key="2">
    <source>
        <dbReference type="SMART" id="SM00507"/>
    </source>
</evidence>
<dbReference type="SMART" id="SM00507">
    <property type="entry name" value="HNHc"/>
    <property type="match status" value="1"/>
</dbReference>
<feature type="region of interest" description="Disordered" evidence="1">
    <location>
        <begin position="84"/>
        <end position="106"/>
    </location>
</feature>
<dbReference type="GO" id="GO:0003676">
    <property type="term" value="F:nucleic acid binding"/>
    <property type="evidence" value="ECO:0007669"/>
    <property type="project" value="InterPro"/>
</dbReference>
<keyword evidence="3" id="KW-0378">Hydrolase</keyword>
<feature type="domain" description="HNH nuclease" evidence="2">
    <location>
        <begin position="18"/>
        <end position="71"/>
    </location>
</feature>
<evidence type="ECO:0000256" key="1">
    <source>
        <dbReference type="SAM" id="MobiDB-lite"/>
    </source>
</evidence>
<dbReference type="InterPro" id="IPR002711">
    <property type="entry name" value="HNH"/>
</dbReference>
<organism evidence="3 4">
    <name type="scientific">Streptomyces phage Shaeky</name>
    <dbReference type="NCBI Taxonomy" id="2767586"/>
    <lineage>
        <taxon>Viruses</taxon>
        <taxon>Duplodnaviria</taxon>
        <taxon>Heunggongvirae</taxon>
        <taxon>Uroviricota</taxon>
        <taxon>Caudoviricetes</taxon>
        <taxon>Colingsworthviridae</taxon>
        <taxon>Shaekyvirus</taxon>
        <taxon>Shaekyvirus shaeky</taxon>
    </lineage>
</organism>
<keyword evidence="4" id="KW-1185">Reference proteome</keyword>
<accession>A0A873WE52</accession>
<dbReference type="Gene3D" id="1.10.30.50">
    <property type="match status" value="1"/>
</dbReference>
<dbReference type="EMBL" id="MT701595">
    <property type="protein sequence ID" value="QPB09759.1"/>
    <property type="molecule type" value="Genomic_DNA"/>
</dbReference>
<keyword evidence="3" id="KW-0255">Endonuclease</keyword>
<evidence type="ECO:0000313" key="4">
    <source>
        <dbReference type="Proteomes" id="UP000663581"/>
    </source>
</evidence>
<sequence>MAWSTSNRRSELPRNWDALRKRVIRRDMGMCRGVLDEGALCGNPGTEVDHIRPGDDHTLGNLQLLCHTCHARKTHAESRAARAQAWIPTKAKGRPGTRSEPTPDVW</sequence>
<dbReference type="Proteomes" id="UP000663581">
    <property type="component" value="Segment"/>
</dbReference>
<evidence type="ECO:0000313" key="3">
    <source>
        <dbReference type="EMBL" id="QPB09759.1"/>
    </source>
</evidence>
<dbReference type="CDD" id="cd00085">
    <property type="entry name" value="HNHc"/>
    <property type="match status" value="1"/>
</dbReference>
<protein>
    <submittedName>
        <fullName evidence="3">HNH endonuclease</fullName>
    </submittedName>
</protein>
<dbReference type="InterPro" id="IPR003615">
    <property type="entry name" value="HNH_nuc"/>
</dbReference>